<protein>
    <recommendedName>
        <fullName evidence="1">DUF3615 domain-containing protein</fullName>
    </recommendedName>
</protein>
<accession>A0A2T7C1K2</accession>
<dbReference type="PANTHER" id="PTHR33120:SF53">
    <property type="entry name" value="OS03G0697833 PROTEIN"/>
    <property type="match status" value="1"/>
</dbReference>
<dbReference type="PANTHER" id="PTHR33120">
    <property type="entry name" value="EXPRESSED PROTEIN-RELATED"/>
    <property type="match status" value="1"/>
</dbReference>
<feature type="domain" description="DUF3615" evidence="1">
    <location>
        <begin position="11"/>
        <end position="120"/>
    </location>
</feature>
<dbReference type="EMBL" id="CM009757">
    <property type="protein sequence ID" value="PUZ37228.1"/>
    <property type="molecule type" value="Genomic_DNA"/>
</dbReference>
<dbReference type="Gramene" id="PUZ37228">
    <property type="protein sequence ID" value="PUZ37228"/>
    <property type="gene ID" value="GQ55_9G101900"/>
</dbReference>
<evidence type="ECO:0000313" key="3">
    <source>
        <dbReference type="Proteomes" id="UP000244336"/>
    </source>
</evidence>
<dbReference type="InterPro" id="IPR022059">
    <property type="entry name" value="DUF3615"/>
</dbReference>
<sequence length="202" mass="23154">MANQYFIRRKVKAALKRYAKEKGTEYELHAICGTNLNLPENGRHGYFLNREGYPYAHVNFLARPKGSQPANTAPNLFFLECSNGEENRDRQFSCCIKLESPTDSGRCFHCEYKGKKIVHPAVGTYRGRETDFEEMSCGKRKISNEGLIIAERMSIESVGFTCEDDSLCFDPSVDYDFAFALNNTVREEEEAQEEFFRDTASY</sequence>
<keyword evidence="3" id="KW-1185">Reference proteome</keyword>
<evidence type="ECO:0000259" key="1">
    <source>
        <dbReference type="Pfam" id="PF12274"/>
    </source>
</evidence>
<dbReference type="OrthoDB" id="685846at2759"/>
<name>A0A2T7C1K2_9POAL</name>
<gene>
    <name evidence="2" type="ORF">GQ55_9G101900</name>
</gene>
<dbReference type="Pfam" id="PF12274">
    <property type="entry name" value="DUF3615"/>
    <property type="match status" value="1"/>
</dbReference>
<organism evidence="2 3">
    <name type="scientific">Panicum hallii var. hallii</name>
    <dbReference type="NCBI Taxonomy" id="1504633"/>
    <lineage>
        <taxon>Eukaryota</taxon>
        <taxon>Viridiplantae</taxon>
        <taxon>Streptophyta</taxon>
        <taxon>Embryophyta</taxon>
        <taxon>Tracheophyta</taxon>
        <taxon>Spermatophyta</taxon>
        <taxon>Magnoliopsida</taxon>
        <taxon>Liliopsida</taxon>
        <taxon>Poales</taxon>
        <taxon>Poaceae</taxon>
        <taxon>PACMAD clade</taxon>
        <taxon>Panicoideae</taxon>
        <taxon>Panicodae</taxon>
        <taxon>Paniceae</taxon>
        <taxon>Panicinae</taxon>
        <taxon>Panicum</taxon>
        <taxon>Panicum sect. Panicum</taxon>
    </lineage>
</organism>
<evidence type="ECO:0000313" key="2">
    <source>
        <dbReference type="EMBL" id="PUZ37228.1"/>
    </source>
</evidence>
<proteinExistence type="predicted"/>
<dbReference type="Proteomes" id="UP000244336">
    <property type="component" value="Chromosome 9"/>
</dbReference>
<dbReference type="AlphaFoldDB" id="A0A2T7C1K2"/>
<reference evidence="2 3" key="1">
    <citation type="submission" date="2018-04" db="EMBL/GenBank/DDBJ databases">
        <title>WGS assembly of Panicum hallii var. hallii HAL2.</title>
        <authorList>
            <person name="Lovell J."/>
            <person name="Jenkins J."/>
            <person name="Lowry D."/>
            <person name="Mamidi S."/>
            <person name="Sreedasyam A."/>
            <person name="Weng X."/>
            <person name="Barry K."/>
            <person name="Bonette J."/>
            <person name="Campitelli B."/>
            <person name="Daum C."/>
            <person name="Gordon S."/>
            <person name="Gould B."/>
            <person name="Lipzen A."/>
            <person name="MacQueen A."/>
            <person name="Palacio-Mejia J."/>
            <person name="Plott C."/>
            <person name="Shakirov E."/>
            <person name="Shu S."/>
            <person name="Yoshinaga Y."/>
            <person name="Zane M."/>
            <person name="Rokhsar D."/>
            <person name="Grimwood J."/>
            <person name="Schmutz J."/>
            <person name="Juenger T."/>
        </authorList>
    </citation>
    <scope>NUCLEOTIDE SEQUENCE [LARGE SCALE GENOMIC DNA]</scope>
    <source>
        <strain evidence="3">cv. HAL2</strain>
    </source>
</reference>